<dbReference type="Proteomes" id="UP000007812">
    <property type="component" value="Chromosome"/>
</dbReference>
<dbReference type="HOGENOM" id="CLU_3322927_0_0_2"/>
<sequence>MDVTFVTEFKNWIYTLASCSPYVRCETLLSQEGERSIN</sequence>
<reference evidence="1 2" key="1">
    <citation type="journal article" date="2011" name="J. Bacteriol.">
        <title>Complete genome sequence of Metallosphaera cuprina, a metal sulfide-oxidizing archaeon from a hot spring.</title>
        <authorList>
            <person name="Liu L.J."/>
            <person name="You X.Y."/>
            <person name="Zheng H."/>
            <person name="Wang S."/>
            <person name="Jiang C.Y."/>
            <person name="Liu S.J."/>
        </authorList>
    </citation>
    <scope>NUCLEOTIDE SEQUENCE [LARGE SCALE GENOMIC DNA]</scope>
    <source>
        <strain evidence="1 2">Ar-4</strain>
    </source>
</reference>
<dbReference type="PATRIC" id="fig|1006006.8.peg.1142"/>
<dbReference type="KEGG" id="mcn:Mcup_1147"/>
<protein>
    <submittedName>
        <fullName evidence="1">Uncharacterized protein</fullName>
    </submittedName>
</protein>
<dbReference type="AlphaFoldDB" id="F4G354"/>
<evidence type="ECO:0000313" key="2">
    <source>
        <dbReference type="Proteomes" id="UP000007812"/>
    </source>
</evidence>
<gene>
    <name evidence="1" type="ordered locus">Mcup_1147</name>
</gene>
<proteinExistence type="predicted"/>
<name>F4G354_METCR</name>
<dbReference type="EMBL" id="CP002656">
    <property type="protein sequence ID" value="AEB95252.1"/>
    <property type="molecule type" value="Genomic_DNA"/>
</dbReference>
<keyword evidence="2" id="KW-1185">Reference proteome</keyword>
<evidence type="ECO:0000313" key="1">
    <source>
        <dbReference type="EMBL" id="AEB95252.1"/>
    </source>
</evidence>
<accession>F4G354</accession>
<organism evidence="1 2">
    <name type="scientific">Metallosphaera cuprina (strain Ar-4)</name>
    <dbReference type="NCBI Taxonomy" id="1006006"/>
    <lineage>
        <taxon>Archaea</taxon>
        <taxon>Thermoproteota</taxon>
        <taxon>Thermoprotei</taxon>
        <taxon>Sulfolobales</taxon>
        <taxon>Sulfolobaceae</taxon>
        <taxon>Metallosphaera</taxon>
    </lineage>
</organism>